<evidence type="ECO:0000313" key="1">
    <source>
        <dbReference type="EMBL" id="KAG2334663.1"/>
    </source>
</evidence>
<gene>
    <name evidence="1" type="ORF">Bca52824_005843</name>
</gene>
<accession>A0A8X7WU18</accession>
<evidence type="ECO:0008006" key="3">
    <source>
        <dbReference type="Google" id="ProtNLM"/>
    </source>
</evidence>
<dbReference type="EMBL" id="JAAMPC010000001">
    <property type="protein sequence ID" value="KAG2334663.1"/>
    <property type="molecule type" value="Genomic_DNA"/>
</dbReference>
<sequence length="98" mass="10834">MVCGIFDPSSGESVTVGFVYAYNERSHRVPLWNSICQLSAMPLIKNSPWIVLGDFNQVLDTSEVYSLYPSPIDVGGITIFELSERNFDLSSRGCPSLV</sequence>
<dbReference type="InterPro" id="IPR036691">
    <property type="entry name" value="Endo/exonu/phosph_ase_sf"/>
</dbReference>
<dbReference type="SUPFAM" id="SSF56219">
    <property type="entry name" value="DNase I-like"/>
    <property type="match status" value="1"/>
</dbReference>
<evidence type="ECO:0000313" key="2">
    <source>
        <dbReference type="Proteomes" id="UP000886595"/>
    </source>
</evidence>
<comment type="caution">
    <text evidence="1">The sequence shown here is derived from an EMBL/GenBank/DDBJ whole genome shotgun (WGS) entry which is preliminary data.</text>
</comment>
<dbReference type="OrthoDB" id="1104170at2759"/>
<protein>
    <recommendedName>
        <fullName evidence="3">Endonuclease/exonuclease/phosphatase domain-containing protein</fullName>
    </recommendedName>
</protein>
<dbReference type="Proteomes" id="UP000886595">
    <property type="component" value="Unassembled WGS sequence"/>
</dbReference>
<dbReference type="AlphaFoldDB" id="A0A8X7WU18"/>
<keyword evidence="2" id="KW-1185">Reference proteome</keyword>
<reference evidence="1 2" key="1">
    <citation type="submission" date="2020-02" db="EMBL/GenBank/DDBJ databases">
        <authorList>
            <person name="Ma Q."/>
            <person name="Huang Y."/>
            <person name="Song X."/>
            <person name="Pei D."/>
        </authorList>
    </citation>
    <scope>NUCLEOTIDE SEQUENCE [LARGE SCALE GENOMIC DNA]</scope>
    <source>
        <strain evidence="1">Sxm20200214</strain>
        <tissue evidence="1">Leaf</tissue>
    </source>
</reference>
<name>A0A8X7WU18_BRACI</name>
<proteinExistence type="predicted"/>
<organism evidence="1 2">
    <name type="scientific">Brassica carinata</name>
    <name type="common">Ethiopian mustard</name>
    <name type="synonym">Abyssinian cabbage</name>
    <dbReference type="NCBI Taxonomy" id="52824"/>
    <lineage>
        <taxon>Eukaryota</taxon>
        <taxon>Viridiplantae</taxon>
        <taxon>Streptophyta</taxon>
        <taxon>Embryophyta</taxon>
        <taxon>Tracheophyta</taxon>
        <taxon>Spermatophyta</taxon>
        <taxon>Magnoliopsida</taxon>
        <taxon>eudicotyledons</taxon>
        <taxon>Gunneridae</taxon>
        <taxon>Pentapetalae</taxon>
        <taxon>rosids</taxon>
        <taxon>malvids</taxon>
        <taxon>Brassicales</taxon>
        <taxon>Brassicaceae</taxon>
        <taxon>Brassiceae</taxon>
        <taxon>Brassica</taxon>
    </lineage>
</organism>